<organism evidence="1 2">
    <name type="scientific">Thalassomonas viridans</name>
    <dbReference type="NCBI Taxonomy" id="137584"/>
    <lineage>
        <taxon>Bacteria</taxon>
        <taxon>Pseudomonadati</taxon>
        <taxon>Pseudomonadota</taxon>
        <taxon>Gammaproteobacteria</taxon>
        <taxon>Alteromonadales</taxon>
        <taxon>Colwelliaceae</taxon>
        <taxon>Thalassomonas</taxon>
    </lineage>
</organism>
<dbReference type="RefSeq" id="WP_044841268.1">
    <property type="nucleotide sequence ID" value="NZ_CP059734.1"/>
</dbReference>
<protein>
    <submittedName>
        <fullName evidence="1">Replication initiation protein</fullName>
    </submittedName>
</protein>
<gene>
    <name evidence="1" type="ORF">SG34_030785</name>
</gene>
<dbReference type="KEGG" id="tvd:SG34_030785"/>
<proteinExistence type="predicted"/>
<dbReference type="EMBL" id="CP059734">
    <property type="protein sequence ID" value="WDE09155.1"/>
    <property type="molecule type" value="Genomic_DNA"/>
</dbReference>
<evidence type="ECO:0000313" key="2">
    <source>
        <dbReference type="Proteomes" id="UP000032352"/>
    </source>
</evidence>
<dbReference type="AlphaFoldDB" id="A0AAE9ZBK5"/>
<reference evidence="1 2" key="2">
    <citation type="journal article" date="2022" name="Mar. Drugs">
        <title>Bioassay-Guided Fractionation Leads to the Detection of Cholic Acid Generated by the Rare Thalassomonas sp.</title>
        <authorList>
            <person name="Pheiffer F."/>
            <person name="Schneider Y.K."/>
            <person name="Hansen E.H."/>
            <person name="Andersen J.H."/>
            <person name="Isaksson J."/>
            <person name="Busche T."/>
            <person name="R C."/>
            <person name="Kalinowski J."/>
            <person name="Zyl L.V."/>
            <person name="Trindade M."/>
        </authorList>
    </citation>
    <scope>NUCLEOTIDE SEQUENCE [LARGE SCALE GENOMIC DNA]</scope>
    <source>
        <strain evidence="1 2">XOM25</strain>
    </source>
</reference>
<accession>A0AAE9ZBK5</accession>
<name>A0AAE9ZBK5_9GAMM</name>
<dbReference type="Proteomes" id="UP000032352">
    <property type="component" value="Chromosome pTvir"/>
</dbReference>
<dbReference type="Pfam" id="PF03090">
    <property type="entry name" value="Replicase"/>
    <property type="match status" value="1"/>
</dbReference>
<sequence length="627" mass="71625">MGQLSLSSAFSAEQEIMSTIWHNAPYAPFCSDNKTVGNQLPRREAFKHPYVQLNPPCNIKFFILDIDHEDESLWNNAQVPAPNAVIRNKNNKKCHLLFRVDDILVKSVKEEVEVRAEPILYANAVYYGLCNKLKADRAAFNNLVSKNPFHPDFNTEFIHSRVYKLKELAEFAEPDWSVYQRGEKENPNPDSRHLSLFHKVRHLAYQQVNQYRLGSDLESFYQRVLKECLAGNHFKGGGFREDENLPASSVKAIAKSIATWTWNNYTGSSCNRGIMKLPHDMEQREKQQRAAGYVAELKRERTIERLKQAFNKLLSTDVKPTQAKVACEAEVSLSTAKRYWQEIKSKPAQDPVVASSNKKVSLAIHKVSFPRDLEAPIFDVAYTYQLSSFLLKQYSSALSLDLSLFNQEFLTSTSHYSFQAKSGRLVESSSSLFNVQTLPKSIRKSVFKGWYEIDLLFSHGQMLLDVMSAHIENVIKPSSFDKQNIWKKLELDSWLQLAEHYADFLNNFDDRLSVWQELSGLSGKALKVALVSYLHGAGKTKFDNQLSGKLSLLLGDRQFNKLIKIFELCRKSIKDLSVKLNVCEARVFKDYWGQVLVIHDGVLVKDFSLAERISASLVYQHTISLIS</sequence>
<dbReference type="Gene3D" id="1.10.340.50">
    <property type="match status" value="1"/>
</dbReference>
<evidence type="ECO:0000313" key="1">
    <source>
        <dbReference type="EMBL" id="WDE09155.1"/>
    </source>
</evidence>
<reference evidence="1 2" key="1">
    <citation type="journal article" date="2015" name="Genome Announc.">
        <title>Draft Genome Sequences of Marine Isolates of Thalassomonas viridans and Thalassomonas actiniarum.</title>
        <authorList>
            <person name="Olonade I."/>
            <person name="van Zyl L.J."/>
            <person name="Trindade M."/>
        </authorList>
    </citation>
    <scope>NUCLEOTIDE SEQUENCE [LARGE SCALE GENOMIC DNA]</scope>
    <source>
        <strain evidence="1 2">XOM25</strain>
    </source>
</reference>
<keyword evidence="2" id="KW-1185">Reference proteome</keyword>
<dbReference type="InterPro" id="IPR004322">
    <property type="entry name" value="Plasmid_replicase_bac"/>
</dbReference>